<protein>
    <submittedName>
        <fullName evidence="3">Uncharacterized protein</fullName>
    </submittedName>
</protein>
<dbReference type="AlphaFoldDB" id="A0A834FKZ3"/>
<gene>
    <name evidence="3" type="ORF">FQA47_020266</name>
</gene>
<reference evidence="3" key="1">
    <citation type="journal article" name="BMC Genomics">
        <title>Long-read sequencing and de novo genome assembly of marine medaka (Oryzias melastigma).</title>
        <authorList>
            <person name="Liang P."/>
            <person name="Saqib H.S.A."/>
            <person name="Ni X."/>
            <person name="Shen Y."/>
        </authorList>
    </citation>
    <scope>NUCLEOTIDE SEQUENCE</scope>
    <source>
        <strain evidence="3">Bigg-433</strain>
    </source>
</reference>
<organism evidence="3 4">
    <name type="scientific">Oryzias melastigma</name>
    <name type="common">Marine medaka</name>
    <dbReference type="NCBI Taxonomy" id="30732"/>
    <lineage>
        <taxon>Eukaryota</taxon>
        <taxon>Metazoa</taxon>
        <taxon>Chordata</taxon>
        <taxon>Craniata</taxon>
        <taxon>Vertebrata</taxon>
        <taxon>Euteleostomi</taxon>
        <taxon>Actinopterygii</taxon>
        <taxon>Neopterygii</taxon>
        <taxon>Teleostei</taxon>
        <taxon>Neoteleostei</taxon>
        <taxon>Acanthomorphata</taxon>
        <taxon>Ovalentaria</taxon>
        <taxon>Atherinomorphae</taxon>
        <taxon>Beloniformes</taxon>
        <taxon>Adrianichthyidae</taxon>
        <taxon>Oryziinae</taxon>
        <taxon>Oryzias</taxon>
    </lineage>
</organism>
<evidence type="ECO:0000256" key="1">
    <source>
        <dbReference type="SAM" id="MobiDB-lite"/>
    </source>
</evidence>
<keyword evidence="2" id="KW-1133">Transmembrane helix</keyword>
<sequence length="120" mass="13625">MKMHAKLCHSISFSVTSCDCSEIQSARSKTKMESSQYSCQSVKTAELFLLKWIIIRSSSGSNFSLSFQQDYLQFFLSNAASFSSLLFFFLKNKRKRQSRISAHPSTLPTSQTERQICGSQ</sequence>
<evidence type="ECO:0000313" key="3">
    <source>
        <dbReference type="EMBL" id="KAF6735988.1"/>
    </source>
</evidence>
<dbReference type="PROSITE" id="PS51257">
    <property type="entry name" value="PROKAR_LIPOPROTEIN"/>
    <property type="match status" value="1"/>
</dbReference>
<dbReference type="Proteomes" id="UP000646548">
    <property type="component" value="Unassembled WGS sequence"/>
</dbReference>
<evidence type="ECO:0000256" key="2">
    <source>
        <dbReference type="SAM" id="Phobius"/>
    </source>
</evidence>
<proteinExistence type="predicted"/>
<keyword evidence="2" id="KW-0472">Membrane</keyword>
<name>A0A834FKZ3_ORYME</name>
<feature type="transmembrane region" description="Helical" evidence="2">
    <location>
        <begin position="71"/>
        <end position="90"/>
    </location>
</feature>
<feature type="region of interest" description="Disordered" evidence="1">
    <location>
        <begin position="99"/>
        <end position="120"/>
    </location>
</feature>
<keyword evidence="2" id="KW-0812">Transmembrane</keyword>
<dbReference type="EMBL" id="WKFB01000098">
    <property type="protein sequence ID" value="KAF6735988.1"/>
    <property type="molecule type" value="Genomic_DNA"/>
</dbReference>
<comment type="caution">
    <text evidence="3">The sequence shown here is derived from an EMBL/GenBank/DDBJ whole genome shotgun (WGS) entry which is preliminary data.</text>
</comment>
<accession>A0A834FKZ3</accession>
<evidence type="ECO:0000313" key="4">
    <source>
        <dbReference type="Proteomes" id="UP000646548"/>
    </source>
</evidence>